<evidence type="ECO:0000256" key="1">
    <source>
        <dbReference type="SAM" id="MobiDB-lite"/>
    </source>
</evidence>
<dbReference type="AlphaFoldDB" id="A0AA39KPL8"/>
<evidence type="ECO:0000313" key="3">
    <source>
        <dbReference type="Proteomes" id="UP001168972"/>
    </source>
</evidence>
<feature type="region of interest" description="Disordered" evidence="1">
    <location>
        <begin position="49"/>
        <end position="93"/>
    </location>
</feature>
<accession>A0AA39KPL8</accession>
<name>A0AA39KPL8_MICHY</name>
<organism evidence="2 3">
    <name type="scientific">Microctonus hyperodae</name>
    <name type="common">Parasitoid wasp</name>
    <dbReference type="NCBI Taxonomy" id="165561"/>
    <lineage>
        <taxon>Eukaryota</taxon>
        <taxon>Metazoa</taxon>
        <taxon>Ecdysozoa</taxon>
        <taxon>Arthropoda</taxon>
        <taxon>Hexapoda</taxon>
        <taxon>Insecta</taxon>
        <taxon>Pterygota</taxon>
        <taxon>Neoptera</taxon>
        <taxon>Endopterygota</taxon>
        <taxon>Hymenoptera</taxon>
        <taxon>Apocrita</taxon>
        <taxon>Ichneumonoidea</taxon>
        <taxon>Braconidae</taxon>
        <taxon>Euphorinae</taxon>
        <taxon>Microctonus</taxon>
    </lineage>
</organism>
<dbReference type="Proteomes" id="UP001168972">
    <property type="component" value="Unassembled WGS sequence"/>
</dbReference>
<protein>
    <submittedName>
        <fullName evidence="2">Uncharacterized protein</fullName>
    </submittedName>
</protein>
<evidence type="ECO:0000313" key="2">
    <source>
        <dbReference type="EMBL" id="KAK0169210.1"/>
    </source>
</evidence>
<reference evidence="2" key="1">
    <citation type="journal article" date="2023" name="bioRxiv">
        <title>Scaffold-level genome assemblies of two parasitoid biocontrol wasps reveal the parthenogenesis mechanism and an associated novel virus.</title>
        <authorList>
            <person name="Inwood S."/>
            <person name="Skelly J."/>
            <person name="Guhlin J."/>
            <person name="Harrop T."/>
            <person name="Goldson S."/>
            <person name="Dearden P."/>
        </authorList>
    </citation>
    <scope>NUCLEOTIDE SEQUENCE</scope>
    <source>
        <strain evidence="2">Lincoln</strain>
        <tissue evidence="2">Whole body</tissue>
    </source>
</reference>
<dbReference type="EMBL" id="JAQQBR010001679">
    <property type="protein sequence ID" value="KAK0169210.1"/>
    <property type="molecule type" value="Genomic_DNA"/>
</dbReference>
<sequence>MKRTSYICSIWCNAYMRVPTEKNPENCGWALIDGKYHYYWFDGPHSPSLGELSSDIEETEDIYSDECDEDEDDVQDESDEASTTESDEDENYI</sequence>
<reference evidence="2" key="2">
    <citation type="submission" date="2023-03" db="EMBL/GenBank/DDBJ databases">
        <authorList>
            <person name="Inwood S.N."/>
            <person name="Skelly J.G."/>
            <person name="Guhlin J."/>
            <person name="Harrop T.W.R."/>
            <person name="Goldson S.G."/>
            <person name="Dearden P.K."/>
        </authorList>
    </citation>
    <scope>NUCLEOTIDE SEQUENCE</scope>
    <source>
        <strain evidence="2">Lincoln</strain>
        <tissue evidence="2">Whole body</tissue>
    </source>
</reference>
<feature type="compositionally biased region" description="Acidic residues" evidence="1">
    <location>
        <begin position="54"/>
        <end position="93"/>
    </location>
</feature>
<comment type="caution">
    <text evidence="2">The sequence shown here is derived from an EMBL/GenBank/DDBJ whole genome shotgun (WGS) entry which is preliminary data.</text>
</comment>
<gene>
    <name evidence="2" type="ORF">PV327_011705</name>
</gene>
<proteinExistence type="predicted"/>
<keyword evidence="3" id="KW-1185">Reference proteome</keyword>